<evidence type="ECO:0008006" key="4">
    <source>
        <dbReference type="Google" id="ProtNLM"/>
    </source>
</evidence>
<sequence>MSVYSVAHIIHLFCAIAFVGGVFFEALVLSAVHSKQVSREARREVEKAVARRAVRVMPWIVGGVFLSGLTMAHRYTAILAHPFAASFNTQLFLKILLAFSVLVHFLIAVTKMRRETLTVAWSKYIHRAVLVHMILIVLLAKTMFYVTW</sequence>
<name>A0ABT2FCT5_9NEIS</name>
<reference evidence="2" key="2">
    <citation type="journal article" date="2023" name="Curr. Microbiol.">
        <title>Neisseria montereyensis sp. nov., Isolated from Oropharynx of California Sea Lion (Zalophus californianus): Genomic, Phylogenetic, and Phenotypic Study.</title>
        <authorList>
            <person name="Volokhov D.V."/>
            <person name="Zagorodnyaya T.A."/>
            <person name="Furtak V.A."/>
            <person name="Nattanmai G."/>
            <person name="Randall L."/>
            <person name="Jose S."/>
            <person name="Gao Y."/>
            <person name="Gulland F.M."/>
            <person name="Eisenberg T."/>
            <person name="Delmonte P."/>
            <person name="Blom J."/>
            <person name="Mitchell K.K."/>
        </authorList>
    </citation>
    <scope>NUCLEOTIDE SEQUENCE</scope>
    <source>
        <strain evidence="2">CSL10203-ORH2</strain>
    </source>
</reference>
<keyword evidence="3" id="KW-1185">Reference proteome</keyword>
<evidence type="ECO:0000313" key="2">
    <source>
        <dbReference type="EMBL" id="MCS4533962.1"/>
    </source>
</evidence>
<reference evidence="2" key="1">
    <citation type="submission" date="2022-08" db="EMBL/GenBank/DDBJ databases">
        <authorList>
            <person name="Volokhov D.V."/>
            <person name="Furtak V.A."/>
            <person name="Zagorodnyaya T.A."/>
        </authorList>
    </citation>
    <scope>NUCLEOTIDE SEQUENCE</scope>
    <source>
        <strain evidence="2">CSL10203-ORH2</strain>
    </source>
</reference>
<dbReference type="EMBL" id="JANUXW010000004">
    <property type="protein sequence ID" value="MCS4533962.1"/>
    <property type="molecule type" value="Genomic_DNA"/>
</dbReference>
<keyword evidence="1" id="KW-0812">Transmembrane</keyword>
<feature type="transmembrane region" description="Helical" evidence="1">
    <location>
        <begin position="91"/>
        <end position="109"/>
    </location>
</feature>
<feature type="transmembrane region" description="Helical" evidence="1">
    <location>
        <begin position="129"/>
        <end position="147"/>
    </location>
</feature>
<evidence type="ECO:0000313" key="3">
    <source>
        <dbReference type="Proteomes" id="UP001166947"/>
    </source>
</evidence>
<evidence type="ECO:0000256" key="1">
    <source>
        <dbReference type="SAM" id="Phobius"/>
    </source>
</evidence>
<feature type="transmembrane region" description="Helical" evidence="1">
    <location>
        <begin position="53"/>
        <end position="71"/>
    </location>
</feature>
<protein>
    <recommendedName>
        <fullName evidence="4">Integral membrane protein</fullName>
    </recommendedName>
</protein>
<accession>A0ABT2FCT5</accession>
<dbReference type="Proteomes" id="UP001166947">
    <property type="component" value="Unassembled WGS sequence"/>
</dbReference>
<comment type="caution">
    <text evidence="2">The sequence shown here is derived from an EMBL/GenBank/DDBJ whole genome shotgun (WGS) entry which is preliminary data.</text>
</comment>
<feature type="transmembrane region" description="Helical" evidence="1">
    <location>
        <begin position="6"/>
        <end position="32"/>
    </location>
</feature>
<proteinExistence type="predicted"/>
<dbReference type="InterPro" id="IPR007418">
    <property type="entry name" value="DUF474"/>
</dbReference>
<dbReference type="PIRSF" id="PIRSF015875">
    <property type="entry name" value="UCP015875"/>
    <property type="match status" value="1"/>
</dbReference>
<keyword evidence="1" id="KW-1133">Transmembrane helix</keyword>
<keyword evidence="1" id="KW-0472">Membrane</keyword>
<gene>
    <name evidence="2" type="ORF">NXS09_06570</name>
</gene>
<organism evidence="2 3">
    <name type="scientific">Neisseria montereyensis</name>
    <dbReference type="NCBI Taxonomy" id="2973938"/>
    <lineage>
        <taxon>Bacteria</taxon>
        <taxon>Pseudomonadati</taxon>
        <taxon>Pseudomonadota</taxon>
        <taxon>Betaproteobacteria</taxon>
        <taxon>Neisseriales</taxon>
        <taxon>Neisseriaceae</taxon>
        <taxon>Neisseria</taxon>
    </lineage>
</organism>
<dbReference type="RefSeq" id="WP_259291752.1">
    <property type="nucleotide sequence ID" value="NZ_JANUXW010000004.1"/>
</dbReference>